<evidence type="ECO:0000259" key="1">
    <source>
        <dbReference type="PROSITE" id="PS51186"/>
    </source>
</evidence>
<gene>
    <name evidence="2" type="ORF">ALTATR162_LOCUS530</name>
</gene>
<feature type="domain" description="N-acetyltransferase" evidence="1">
    <location>
        <begin position="32"/>
        <end position="205"/>
    </location>
</feature>
<comment type="caution">
    <text evidence="2">The sequence shown here is derived from an EMBL/GenBank/DDBJ whole genome shotgun (WGS) entry which is preliminary data.</text>
</comment>
<keyword evidence="3" id="KW-1185">Reference proteome</keyword>
<accession>A0A8J2HSR0</accession>
<name>A0A8J2HSR0_9PLEO</name>
<dbReference type="PANTHER" id="PTHR42791">
    <property type="entry name" value="GNAT FAMILY ACETYLTRANSFERASE"/>
    <property type="match status" value="1"/>
</dbReference>
<protein>
    <recommendedName>
        <fullName evidence="1">N-acetyltransferase domain-containing protein</fullName>
    </recommendedName>
</protein>
<dbReference type="AlphaFoldDB" id="A0A8J2HSR0"/>
<proteinExistence type="predicted"/>
<sequence length="233" mass="26593">MGFVVLPALVPDISAVYDVYFAAFKDSPLTRALFPSATEKDFTDANSEFRQAHTAHVSEYWKTSATQYTLKCIDTETNKVVGMALYDVYIAPSDWKKGEIGWLQGKERERAEALVKPLWDAREKLWLNERYIYCHVMAVHPEYQRKGIGEMIFKYGMSISEQTGLPTYIESSGEGVRLYEKMGSRRLKEKVVHRSEDISPEKTNGAREDQEVPLYVWLPKGGGKRLPKSVELA</sequence>
<dbReference type="RefSeq" id="XP_043164059.1">
    <property type="nucleotide sequence ID" value="XM_043308124.1"/>
</dbReference>
<dbReference type="Pfam" id="PF13508">
    <property type="entry name" value="Acetyltransf_7"/>
    <property type="match status" value="1"/>
</dbReference>
<dbReference type="InterPro" id="IPR016181">
    <property type="entry name" value="Acyl_CoA_acyltransferase"/>
</dbReference>
<reference evidence="2" key="1">
    <citation type="submission" date="2021-05" db="EMBL/GenBank/DDBJ databases">
        <authorList>
            <person name="Stam R."/>
        </authorList>
    </citation>
    <scope>NUCLEOTIDE SEQUENCE</scope>
    <source>
        <strain evidence="2">CS162</strain>
    </source>
</reference>
<dbReference type="InterPro" id="IPR052523">
    <property type="entry name" value="Trichothecene_AcTrans"/>
</dbReference>
<evidence type="ECO:0000313" key="3">
    <source>
        <dbReference type="Proteomes" id="UP000676310"/>
    </source>
</evidence>
<dbReference type="CDD" id="cd04301">
    <property type="entry name" value="NAT_SF"/>
    <property type="match status" value="1"/>
</dbReference>
<dbReference type="EMBL" id="CAJRGZ010000015">
    <property type="protein sequence ID" value="CAG5139632.1"/>
    <property type="molecule type" value="Genomic_DNA"/>
</dbReference>
<dbReference type="PANTHER" id="PTHR42791:SF17">
    <property type="entry name" value="ACETYLTRANSFERASE, GNAT FAMILY FAMILY (AFU_ORTHOLOGUE AFUA_8G05690)"/>
    <property type="match status" value="1"/>
</dbReference>
<evidence type="ECO:0000313" key="2">
    <source>
        <dbReference type="EMBL" id="CAG5139632.1"/>
    </source>
</evidence>
<dbReference type="SUPFAM" id="SSF55729">
    <property type="entry name" value="Acyl-CoA N-acyltransferases (Nat)"/>
    <property type="match status" value="1"/>
</dbReference>
<dbReference type="GO" id="GO:0016747">
    <property type="term" value="F:acyltransferase activity, transferring groups other than amino-acyl groups"/>
    <property type="evidence" value="ECO:0007669"/>
    <property type="project" value="InterPro"/>
</dbReference>
<dbReference type="PROSITE" id="PS51186">
    <property type="entry name" value="GNAT"/>
    <property type="match status" value="1"/>
</dbReference>
<dbReference type="GeneID" id="67017063"/>
<dbReference type="InterPro" id="IPR000182">
    <property type="entry name" value="GNAT_dom"/>
</dbReference>
<dbReference type="Gene3D" id="3.40.630.30">
    <property type="match status" value="1"/>
</dbReference>
<dbReference type="Proteomes" id="UP000676310">
    <property type="component" value="Unassembled WGS sequence"/>
</dbReference>
<organism evidence="2 3">
    <name type="scientific">Alternaria atra</name>
    <dbReference type="NCBI Taxonomy" id="119953"/>
    <lineage>
        <taxon>Eukaryota</taxon>
        <taxon>Fungi</taxon>
        <taxon>Dikarya</taxon>
        <taxon>Ascomycota</taxon>
        <taxon>Pezizomycotina</taxon>
        <taxon>Dothideomycetes</taxon>
        <taxon>Pleosporomycetidae</taxon>
        <taxon>Pleosporales</taxon>
        <taxon>Pleosporineae</taxon>
        <taxon>Pleosporaceae</taxon>
        <taxon>Alternaria</taxon>
        <taxon>Alternaria sect. Ulocladioides</taxon>
    </lineage>
</organism>
<dbReference type="OrthoDB" id="2115692at2759"/>